<dbReference type="Gene3D" id="3.30.420.10">
    <property type="entry name" value="Ribonuclease H-like superfamily/Ribonuclease H"/>
    <property type="match status" value="1"/>
</dbReference>
<evidence type="ECO:0000256" key="5">
    <source>
        <dbReference type="ARBA" id="ARBA00022801"/>
    </source>
</evidence>
<dbReference type="SUPFAM" id="SSF53098">
    <property type="entry name" value="Ribonuclease H-like"/>
    <property type="match status" value="1"/>
</dbReference>
<dbReference type="Pfam" id="PF00665">
    <property type="entry name" value="rve"/>
    <property type="match status" value="1"/>
</dbReference>
<dbReference type="GO" id="GO:0015074">
    <property type="term" value="P:DNA integration"/>
    <property type="evidence" value="ECO:0007669"/>
    <property type="project" value="InterPro"/>
</dbReference>
<evidence type="ECO:0000259" key="8">
    <source>
        <dbReference type="PROSITE" id="PS50994"/>
    </source>
</evidence>
<dbReference type="GO" id="GO:0016787">
    <property type="term" value="F:hydrolase activity"/>
    <property type="evidence" value="ECO:0007669"/>
    <property type="project" value="UniProtKB-KW"/>
</dbReference>
<dbReference type="InterPro" id="IPR041588">
    <property type="entry name" value="Integrase_H2C2"/>
</dbReference>
<keyword evidence="6" id="KW-0695">RNA-directed DNA polymerase</keyword>
<evidence type="ECO:0000313" key="10">
    <source>
        <dbReference type="Proteomes" id="UP000663828"/>
    </source>
</evidence>
<dbReference type="FunFam" id="3.30.420.10:FF:000032">
    <property type="entry name" value="Retrovirus-related Pol polyprotein from transposon 297-like Protein"/>
    <property type="match status" value="1"/>
</dbReference>
<organism evidence="9 10">
    <name type="scientific">Adineta ricciae</name>
    <name type="common">Rotifer</name>
    <dbReference type="NCBI Taxonomy" id="249248"/>
    <lineage>
        <taxon>Eukaryota</taxon>
        <taxon>Metazoa</taxon>
        <taxon>Spiralia</taxon>
        <taxon>Gnathifera</taxon>
        <taxon>Rotifera</taxon>
        <taxon>Eurotatoria</taxon>
        <taxon>Bdelloidea</taxon>
        <taxon>Adinetida</taxon>
        <taxon>Adinetidae</taxon>
        <taxon>Adineta</taxon>
    </lineage>
</organism>
<dbReference type="InterPro" id="IPR043502">
    <property type="entry name" value="DNA/RNA_pol_sf"/>
</dbReference>
<accession>A0A816GZ41</accession>
<gene>
    <name evidence="9" type="ORF">XAT740_LOCUS60655</name>
</gene>
<dbReference type="Gene3D" id="1.10.340.70">
    <property type="match status" value="1"/>
</dbReference>
<evidence type="ECO:0000256" key="7">
    <source>
        <dbReference type="SAM" id="MobiDB-lite"/>
    </source>
</evidence>
<proteinExistence type="predicted"/>
<keyword evidence="3" id="KW-0540">Nuclease</keyword>
<dbReference type="GO" id="GO:0003676">
    <property type="term" value="F:nucleic acid binding"/>
    <property type="evidence" value="ECO:0007669"/>
    <property type="project" value="InterPro"/>
</dbReference>
<evidence type="ECO:0000256" key="4">
    <source>
        <dbReference type="ARBA" id="ARBA00022759"/>
    </source>
</evidence>
<comment type="caution">
    <text evidence="9">The sequence shown here is derived from an EMBL/GenBank/DDBJ whole genome shotgun (WGS) entry which is preliminary data.</text>
</comment>
<dbReference type="Pfam" id="PF17921">
    <property type="entry name" value="Integrase_H2C2"/>
    <property type="match status" value="1"/>
</dbReference>
<evidence type="ECO:0000256" key="1">
    <source>
        <dbReference type="ARBA" id="ARBA00022679"/>
    </source>
</evidence>
<reference evidence="9" key="1">
    <citation type="submission" date="2021-02" db="EMBL/GenBank/DDBJ databases">
        <authorList>
            <person name="Nowell W R."/>
        </authorList>
    </citation>
    <scope>NUCLEOTIDE SEQUENCE</scope>
</reference>
<evidence type="ECO:0000256" key="6">
    <source>
        <dbReference type="ARBA" id="ARBA00022918"/>
    </source>
</evidence>
<name>A0A816GZ41_ADIRI</name>
<sequence>MLVSTPLFLHFPVDDVPVMLTTDASNIGIGGVLQQEIHGEIHNLYYHSQLMTTCERKYSTIEKEALAIYKCFARMRTFLLGRSIILRTDHCPLCHLMEKSVHNARVERITHLLQEYNIDQVIHIKGSENCLPDFLSRYSPDPHDELFEIEYGLASKQGLLAAMTLRSHTNKNRLTSDAQTNDRDNVSESDPDQIVSPPVSPKHFSTNYFDISQLQAEQRNDPAIQTIVHQLSDGVPNLDFVFKDDLLYKMIKPSRHSKRKIAVVYLPLSMEPFLIRACHDDPMIGAHFSFERTYRKIKNLYWWPSMKSAIRRYIQSCLLCKQHNISRLKKPGHLHSLNPPEGPFLMIGIDYCGPLKPTPRENQYVLVITDYFTRHITAVALPNCTAVTTAQALFNDYFCKYGIPTVLLSDQGSHFRNQLMENIQYLIGYNHIFSTAYHPQTNGVVERFNATFIPQIAKLQDDQDNNWDEYLQTVVFAYNTGVHKTTKYSPFELLYGR</sequence>
<dbReference type="InterPro" id="IPR050951">
    <property type="entry name" value="Retrovirus_Pol_polyprotein"/>
</dbReference>
<evidence type="ECO:0000256" key="3">
    <source>
        <dbReference type="ARBA" id="ARBA00022722"/>
    </source>
</evidence>
<dbReference type="FunFam" id="1.10.340.70:FF:000001">
    <property type="entry name" value="Retrovirus-related Pol polyprotein from transposon gypsy-like Protein"/>
    <property type="match status" value="1"/>
</dbReference>
<keyword evidence="2" id="KW-0548">Nucleotidyltransferase</keyword>
<dbReference type="CDD" id="cd09274">
    <property type="entry name" value="RNase_HI_RT_Ty3"/>
    <property type="match status" value="1"/>
</dbReference>
<dbReference type="EMBL" id="CAJNOR010015181">
    <property type="protein sequence ID" value="CAF1681504.1"/>
    <property type="molecule type" value="Genomic_DNA"/>
</dbReference>
<dbReference type="InterPro" id="IPR012337">
    <property type="entry name" value="RNaseH-like_sf"/>
</dbReference>
<evidence type="ECO:0000256" key="2">
    <source>
        <dbReference type="ARBA" id="ARBA00022695"/>
    </source>
</evidence>
<dbReference type="PROSITE" id="PS50994">
    <property type="entry name" value="INTEGRASE"/>
    <property type="match status" value="1"/>
</dbReference>
<keyword evidence="4" id="KW-0255">Endonuclease</keyword>
<dbReference type="Proteomes" id="UP000663828">
    <property type="component" value="Unassembled WGS sequence"/>
</dbReference>
<dbReference type="AlphaFoldDB" id="A0A816GZ41"/>
<protein>
    <recommendedName>
        <fullName evidence="8">Integrase catalytic domain-containing protein</fullName>
    </recommendedName>
</protein>
<dbReference type="GO" id="GO:0003964">
    <property type="term" value="F:RNA-directed DNA polymerase activity"/>
    <property type="evidence" value="ECO:0007669"/>
    <property type="project" value="UniProtKB-KW"/>
</dbReference>
<dbReference type="Pfam" id="PF17917">
    <property type="entry name" value="RT_RNaseH"/>
    <property type="match status" value="1"/>
</dbReference>
<keyword evidence="10" id="KW-1185">Reference proteome</keyword>
<feature type="region of interest" description="Disordered" evidence="7">
    <location>
        <begin position="170"/>
        <end position="202"/>
    </location>
</feature>
<dbReference type="InterPro" id="IPR001584">
    <property type="entry name" value="Integrase_cat-core"/>
</dbReference>
<keyword evidence="5" id="KW-0378">Hydrolase</keyword>
<evidence type="ECO:0000313" key="9">
    <source>
        <dbReference type="EMBL" id="CAF1681504.1"/>
    </source>
</evidence>
<dbReference type="PANTHER" id="PTHR37984:SF5">
    <property type="entry name" value="PROTEIN NYNRIN-LIKE"/>
    <property type="match status" value="1"/>
</dbReference>
<feature type="domain" description="Integrase catalytic" evidence="8">
    <location>
        <begin position="339"/>
        <end position="497"/>
    </location>
</feature>
<keyword evidence="1" id="KW-0808">Transferase</keyword>
<dbReference type="GO" id="GO:0004519">
    <property type="term" value="F:endonuclease activity"/>
    <property type="evidence" value="ECO:0007669"/>
    <property type="project" value="UniProtKB-KW"/>
</dbReference>
<feature type="non-terminal residue" evidence="9">
    <location>
        <position position="497"/>
    </location>
</feature>
<dbReference type="SUPFAM" id="SSF56672">
    <property type="entry name" value="DNA/RNA polymerases"/>
    <property type="match status" value="1"/>
</dbReference>
<dbReference type="InterPro" id="IPR036397">
    <property type="entry name" value="RNaseH_sf"/>
</dbReference>
<dbReference type="InterPro" id="IPR041373">
    <property type="entry name" value="RT_RNaseH"/>
</dbReference>
<dbReference type="PANTHER" id="PTHR37984">
    <property type="entry name" value="PROTEIN CBG26694"/>
    <property type="match status" value="1"/>
</dbReference>